<dbReference type="InterPro" id="IPR017441">
    <property type="entry name" value="Protein_kinase_ATP_BS"/>
</dbReference>
<keyword evidence="7" id="KW-0418">Kinase</keyword>
<dbReference type="PANTHER" id="PTHR46008:SF2">
    <property type="entry name" value="LEAF RUST 10 DISEASE-RESISTANCE LOCUS RECEPTOR-LIKE PROTEIN KINASE-LIKE 1.4"/>
    <property type="match status" value="1"/>
</dbReference>
<proteinExistence type="predicted"/>
<dbReference type="PROSITE" id="PS00107">
    <property type="entry name" value="PROTEIN_KINASE_ATP"/>
    <property type="match status" value="1"/>
</dbReference>
<keyword evidence="4 14" id="KW-0812">Transmembrane</keyword>
<dbReference type="SMART" id="SM00220">
    <property type="entry name" value="S_TKc"/>
    <property type="match status" value="1"/>
</dbReference>
<feature type="transmembrane region" description="Helical" evidence="14">
    <location>
        <begin position="252"/>
        <end position="276"/>
    </location>
</feature>
<feature type="chain" id="PRO_5035812802" description="Protein kinase domain-containing protein" evidence="15">
    <location>
        <begin position="27"/>
        <end position="675"/>
    </location>
</feature>
<evidence type="ECO:0000313" key="17">
    <source>
        <dbReference type="EMBL" id="KAH7297742.1"/>
    </source>
</evidence>
<evidence type="ECO:0000313" key="18">
    <source>
        <dbReference type="Proteomes" id="UP000825935"/>
    </source>
</evidence>
<keyword evidence="11" id="KW-0325">Glycoprotein</keyword>
<evidence type="ECO:0000259" key="16">
    <source>
        <dbReference type="PROSITE" id="PS50011"/>
    </source>
</evidence>
<feature type="domain" description="Protein kinase" evidence="16">
    <location>
        <begin position="326"/>
        <end position="602"/>
    </location>
</feature>
<sequence length="675" mass="75857">MRLLRCSHLACIYLLVLWILPNEVASDCNQGSGTRCANLNISQPFSSEAQCVEDRNFLISNCSSERASWELFKNATFGINSSPPLLTGMWRIEKRVYIDLTWNLVNAKMLNGCETMFNASEANDILPEKINLSSFSDNKFTFTNYSYVLLLNCFNTTEADDLQSDSFACSAYSGQCGNLKFGYNCAQMTFTKELNLSQALHDRNCTNFMVLAPPNASGIGLPLSGWVLATVQLFYQDPDNDCKGPFCSTGSIIGFSVSLSLFVILCLLLISIYWMYKKNRYSTKSFTSRSSNHLLTQRAYLLSKKFGPVAAKEFSFEMLSKATNCFAEENMIGDGGFGAVYLGSLKDGRRIAVKRLHHDKFKRMEHFYNEIQIVSSLNHPNLVELYGFCCQDATDLLLVFEFVSNGSLYEQLHGPEKPPMPWKTRLMIAMETAEALDYLHNSVKPPIYHRDVKTSNILLDDKLHVKLADFGLSRFVPLEATHVSTAPQGSPGYLDPEYHKCYQLTDKSDVYSFGVVLVELISGQLAVDMSRNRNDINLSSMALMKIGCGKWEDLVDPRLEMEKDQEMETAVKKVVELAFLCLNEEKDSRPNMKYVADTLRALCRESGIYKEGDDSFSFHVDINLTAENETKQLIYVKSTSKPKRPADSLSSARWPSSQASSFSGWSSSQASSFQS</sequence>
<gene>
    <name evidence="17" type="ORF">KP509_25G010100</name>
</gene>
<keyword evidence="6 12" id="KW-0547">Nucleotide-binding</keyword>
<evidence type="ECO:0000256" key="7">
    <source>
        <dbReference type="ARBA" id="ARBA00022777"/>
    </source>
</evidence>
<dbReference type="OrthoDB" id="4062651at2759"/>
<keyword evidence="10 14" id="KW-0472">Membrane</keyword>
<evidence type="ECO:0000256" key="5">
    <source>
        <dbReference type="ARBA" id="ARBA00022729"/>
    </source>
</evidence>
<evidence type="ECO:0000256" key="15">
    <source>
        <dbReference type="SAM" id="SignalP"/>
    </source>
</evidence>
<evidence type="ECO:0000256" key="9">
    <source>
        <dbReference type="ARBA" id="ARBA00022989"/>
    </source>
</evidence>
<dbReference type="Proteomes" id="UP000825935">
    <property type="component" value="Chromosome 25"/>
</dbReference>
<dbReference type="SUPFAM" id="SSF56112">
    <property type="entry name" value="Protein kinase-like (PK-like)"/>
    <property type="match status" value="1"/>
</dbReference>
<name>A0A8T2RMS8_CERRI</name>
<dbReference type="GO" id="GO:0004674">
    <property type="term" value="F:protein serine/threonine kinase activity"/>
    <property type="evidence" value="ECO:0007669"/>
    <property type="project" value="UniProtKB-KW"/>
</dbReference>
<dbReference type="FunFam" id="1.10.510.10:FF:000161">
    <property type="entry name" value="Wall-associated receptor kinase-like 20"/>
    <property type="match status" value="1"/>
</dbReference>
<accession>A0A8T2RMS8</accession>
<dbReference type="PROSITE" id="PS50011">
    <property type="entry name" value="PROTEIN_KINASE_DOM"/>
    <property type="match status" value="1"/>
</dbReference>
<dbReference type="Gene3D" id="1.10.510.10">
    <property type="entry name" value="Transferase(Phosphotransferase) domain 1"/>
    <property type="match status" value="1"/>
</dbReference>
<dbReference type="EMBL" id="CM035430">
    <property type="protein sequence ID" value="KAH7297742.1"/>
    <property type="molecule type" value="Genomic_DNA"/>
</dbReference>
<comment type="caution">
    <text evidence="17">The sequence shown here is derived from an EMBL/GenBank/DDBJ whole genome shotgun (WGS) entry which is preliminary data.</text>
</comment>
<evidence type="ECO:0000256" key="4">
    <source>
        <dbReference type="ARBA" id="ARBA00022692"/>
    </source>
</evidence>
<dbReference type="InterPro" id="IPR000719">
    <property type="entry name" value="Prot_kinase_dom"/>
</dbReference>
<dbReference type="AlphaFoldDB" id="A0A8T2RMS8"/>
<keyword evidence="2" id="KW-0723">Serine/threonine-protein kinase</keyword>
<evidence type="ECO:0000256" key="13">
    <source>
        <dbReference type="SAM" id="MobiDB-lite"/>
    </source>
</evidence>
<keyword evidence="8 12" id="KW-0067">ATP-binding</keyword>
<keyword evidence="9 14" id="KW-1133">Transmembrane helix</keyword>
<dbReference type="InterPro" id="IPR011009">
    <property type="entry name" value="Kinase-like_dom_sf"/>
</dbReference>
<feature type="compositionally biased region" description="Low complexity" evidence="13">
    <location>
        <begin position="648"/>
        <end position="675"/>
    </location>
</feature>
<dbReference type="PANTHER" id="PTHR46008">
    <property type="entry name" value="LEAF RUST 10 DISEASE-RESISTANCE LOCUS RECEPTOR-LIKE PROTEIN KINASE-LIKE 1.4"/>
    <property type="match status" value="1"/>
</dbReference>
<evidence type="ECO:0000256" key="2">
    <source>
        <dbReference type="ARBA" id="ARBA00022527"/>
    </source>
</evidence>
<evidence type="ECO:0000256" key="11">
    <source>
        <dbReference type="ARBA" id="ARBA00023180"/>
    </source>
</evidence>
<dbReference type="GO" id="GO:0005524">
    <property type="term" value="F:ATP binding"/>
    <property type="evidence" value="ECO:0007669"/>
    <property type="project" value="UniProtKB-UniRule"/>
</dbReference>
<evidence type="ECO:0000256" key="6">
    <source>
        <dbReference type="ARBA" id="ARBA00022741"/>
    </source>
</evidence>
<keyword evidence="5 15" id="KW-0732">Signal</keyword>
<reference evidence="17" key="1">
    <citation type="submission" date="2021-08" db="EMBL/GenBank/DDBJ databases">
        <title>WGS assembly of Ceratopteris richardii.</title>
        <authorList>
            <person name="Marchant D.B."/>
            <person name="Chen G."/>
            <person name="Jenkins J."/>
            <person name="Shu S."/>
            <person name="Leebens-Mack J."/>
            <person name="Grimwood J."/>
            <person name="Schmutz J."/>
            <person name="Soltis P."/>
            <person name="Soltis D."/>
            <person name="Chen Z.-H."/>
        </authorList>
    </citation>
    <scope>NUCLEOTIDE SEQUENCE</scope>
    <source>
        <strain evidence="17">Whitten #5841</strain>
        <tissue evidence="17">Leaf</tissue>
    </source>
</reference>
<dbReference type="Pfam" id="PF00069">
    <property type="entry name" value="Pkinase"/>
    <property type="match status" value="1"/>
</dbReference>
<feature type="region of interest" description="Disordered" evidence="13">
    <location>
        <begin position="636"/>
        <end position="675"/>
    </location>
</feature>
<keyword evidence="3" id="KW-0808">Transferase</keyword>
<protein>
    <recommendedName>
        <fullName evidence="16">Protein kinase domain-containing protein</fullName>
    </recommendedName>
</protein>
<dbReference type="GO" id="GO:0016020">
    <property type="term" value="C:membrane"/>
    <property type="evidence" value="ECO:0007669"/>
    <property type="project" value="UniProtKB-SubCell"/>
</dbReference>
<evidence type="ECO:0000256" key="10">
    <source>
        <dbReference type="ARBA" id="ARBA00023136"/>
    </source>
</evidence>
<keyword evidence="18" id="KW-1185">Reference proteome</keyword>
<dbReference type="InterPro" id="IPR008271">
    <property type="entry name" value="Ser/Thr_kinase_AS"/>
</dbReference>
<evidence type="ECO:0000256" key="12">
    <source>
        <dbReference type="PROSITE-ProRule" id="PRU10141"/>
    </source>
</evidence>
<evidence type="ECO:0000256" key="8">
    <source>
        <dbReference type="ARBA" id="ARBA00022840"/>
    </source>
</evidence>
<evidence type="ECO:0000256" key="1">
    <source>
        <dbReference type="ARBA" id="ARBA00004167"/>
    </source>
</evidence>
<dbReference type="Gene3D" id="3.30.200.20">
    <property type="entry name" value="Phosphorylase Kinase, domain 1"/>
    <property type="match status" value="1"/>
</dbReference>
<feature type="signal peptide" evidence="15">
    <location>
        <begin position="1"/>
        <end position="26"/>
    </location>
</feature>
<dbReference type="PROSITE" id="PS00108">
    <property type="entry name" value="PROTEIN_KINASE_ST"/>
    <property type="match status" value="1"/>
</dbReference>
<comment type="subcellular location">
    <subcellularLocation>
        <location evidence="1">Membrane</location>
        <topology evidence="1">Single-pass membrane protein</topology>
    </subcellularLocation>
</comment>
<evidence type="ECO:0000256" key="14">
    <source>
        <dbReference type="SAM" id="Phobius"/>
    </source>
</evidence>
<evidence type="ECO:0000256" key="3">
    <source>
        <dbReference type="ARBA" id="ARBA00022679"/>
    </source>
</evidence>
<organism evidence="17 18">
    <name type="scientific">Ceratopteris richardii</name>
    <name type="common">Triangle waterfern</name>
    <dbReference type="NCBI Taxonomy" id="49495"/>
    <lineage>
        <taxon>Eukaryota</taxon>
        <taxon>Viridiplantae</taxon>
        <taxon>Streptophyta</taxon>
        <taxon>Embryophyta</taxon>
        <taxon>Tracheophyta</taxon>
        <taxon>Polypodiopsida</taxon>
        <taxon>Polypodiidae</taxon>
        <taxon>Polypodiales</taxon>
        <taxon>Pteridineae</taxon>
        <taxon>Pteridaceae</taxon>
        <taxon>Parkerioideae</taxon>
        <taxon>Ceratopteris</taxon>
    </lineage>
</organism>
<feature type="binding site" evidence="12">
    <location>
        <position position="354"/>
    </location>
    <ligand>
        <name>ATP</name>
        <dbReference type="ChEBI" id="CHEBI:30616"/>
    </ligand>
</feature>